<feature type="disulfide bond" evidence="3">
    <location>
        <begin position="32"/>
        <end position="93"/>
    </location>
</feature>
<evidence type="ECO:0000259" key="6">
    <source>
        <dbReference type="PROSITE" id="PS50038"/>
    </source>
</evidence>
<dbReference type="InterPro" id="IPR015526">
    <property type="entry name" value="Frizzled/SFRP"/>
</dbReference>
<dbReference type="GO" id="GO:0060070">
    <property type="term" value="P:canonical Wnt signaling pathway"/>
    <property type="evidence" value="ECO:0007669"/>
    <property type="project" value="TreeGrafter"/>
</dbReference>
<feature type="non-terminal residue" evidence="7">
    <location>
        <position position="229"/>
    </location>
</feature>
<evidence type="ECO:0000256" key="2">
    <source>
        <dbReference type="ARBA" id="ARBA00023157"/>
    </source>
</evidence>
<feature type="signal peptide" evidence="5">
    <location>
        <begin position="1"/>
        <end position="25"/>
    </location>
</feature>
<dbReference type="GO" id="GO:0042813">
    <property type="term" value="F:Wnt receptor activity"/>
    <property type="evidence" value="ECO:0007669"/>
    <property type="project" value="TreeGrafter"/>
</dbReference>
<name>A0A816GC49_ADIRI</name>
<dbReference type="Proteomes" id="UP000663828">
    <property type="component" value="Unassembled WGS sequence"/>
</dbReference>
<feature type="compositionally biased region" description="Low complexity" evidence="4">
    <location>
        <begin position="153"/>
        <end position="179"/>
    </location>
</feature>
<proteinExistence type="predicted"/>
<protein>
    <recommendedName>
        <fullName evidence="6">FZ domain-containing protein</fullName>
    </recommendedName>
</protein>
<evidence type="ECO:0000256" key="4">
    <source>
        <dbReference type="SAM" id="MobiDB-lite"/>
    </source>
</evidence>
<organism evidence="7 8">
    <name type="scientific">Adineta ricciae</name>
    <name type="common">Rotifer</name>
    <dbReference type="NCBI Taxonomy" id="249248"/>
    <lineage>
        <taxon>Eukaryota</taxon>
        <taxon>Metazoa</taxon>
        <taxon>Spiralia</taxon>
        <taxon>Gnathifera</taxon>
        <taxon>Rotifera</taxon>
        <taxon>Eurotatoria</taxon>
        <taxon>Bdelloidea</taxon>
        <taxon>Adinetida</taxon>
        <taxon>Adinetidae</taxon>
        <taxon>Adineta</taxon>
    </lineage>
</organism>
<feature type="region of interest" description="Disordered" evidence="4">
    <location>
        <begin position="146"/>
        <end position="180"/>
    </location>
</feature>
<dbReference type="Pfam" id="PF01392">
    <property type="entry name" value="Fz"/>
    <property type="match status" value="1"/>
</dbReference>
<evidence type="ECO:0000313" key="7">
    <source>
        <dbReference type="EMBL" id="CAF1671854.1"/>
    </source>
</evidence>
<feature type="chain" id="PRO_5032307987" description="FZ domain-containing protein" evidence="5">
    <location>
        <begin position="26"/>
        <end position="229"/>
    </location>
</feature>
<evidence type="ECO:0000256" key="5">
    <source>
        <dbReference type="SAM" id="SignalP"/>
    </source>
</evidence>
<dbReference type="SUPFAM" id="SSF63501">
    <property type="entry name" value="Frizzled cysteine-rich domain"/>
    <property type="match status" value="1"/>
</dbReference>
<dbReference type="EMBL" id="CAJNOR010013169">
    <property type="protein sequence ID" value="CAF1671854.1"/>
    <property type="molecule type" value="Genomic_DNA"/>
</dbReference>
<keyword evidence="5" id="KW-0732">Signal</keyword>
<dbReference type="GO" id="GO:0005886">
    <property type="term" value="C:plasma membrane"/>
    <property type="evidence" value="ECO:0007669"/>
    <property type="project" value="TreeGrafter"/>
</dbReference>
<keyword evidence="8" id="KW-1185">Reference proteome</keyword>
<reference evidence="7" key="1">
    <citation type="submission" date="2021-02" db="EMBL/GenBank/DDBJ databases">
        <authorList>
            <person name="Nowell W R."/>
        </authorList>
    </citation>
    <scope>NUCLEOTIDE SEQUENCE</scope>
</reference>
<dbReference type="InterPro" id="IPR020067">
    <property type="entry name" value="Frizzled_dom"/>
</dbReference>
<dbReference type="PANTHER" id="PTHR11309">
    <property type="entry name" value="FRIZZLED"/>
    <property type="match status" value="1"/>
</dbReference>
<evidence type="ECO:0000256" key="3">
    <source>
        <dbReference type="PROSITE-ProRule" id="PRU00090"/>
    </source>
</evidence>
<feature type="disulfide bond" evidence="3">
    <location>
        <begin position="40"/>
        <end position="86"/>
    </location>
</feature>
<gene>
    <name evidence="7" type="ORF">XAT740_LOCUS58834</name>
</gene>
<dbReference type="InterPro" id="IPR036790">
    <property type="entry name" value="Frizzled_dom_sf"/>
</dbReference>
<sequence length="229" mass="26167">MNRYFKQQLGLLLLALILQISRVTSDQQQPQCQAITYYECKNIGYNQTYLPNKFNHQDQKDVALVINQFTALIAVGCSSELRFLLCSIYMPLCLPNYSETIPPCREVCERVRTPCEAYYTRYGFIWPDALKCEQYPSSSENAICMDPRKNEAPSPKSPMKLSSPRPAHSSPVSSLSSSSCCQCNTSLGYRLIDDDYESIKRCVPPCYSPYFNDEQSKSMMNIWLTFLSS</sequence>
<keyword evidence="1" id="KW-0217">Developmental protein</keyword>
<evidence type="ECO:0000313" key="8">
    <source>
        <dbReference type="Proteomes" id="UP000663828"/>
    </source>
</evidence>
<accession>A0A816GC49</accession>
<feature type="disulfide bond" evidence="3">
    <location>
        <begin position="108"/>
        <end position="132"/>
    </location>
</feature>
<feature type="disulfide bond" evidence="3">
    <location>
        <begin position="77"/>
        <end position="115"/>
    </location>
</feature>
<dbReference type="Gene3D" id="1.10.2000.10">
    <property type="entry name" value="Frizzled cysteine-rich domain"/>
    <property type="match status" value="1"/>
</dbReference>
<dbReference type="AlphaFoldDB" id="A0A816GC49"/>
<evidence type="ECO:0000256" key="1">
    <source>
        <dbReference type="ARBA" id="ARBA00022473"/>
    </source>
</evidence>
<dbReference type="PROSITE" id="PS50038">
    <property type="entry name" value="FZ"/>
    <property type="match status" value="1"/>
</dbReference>
<feature type="domain" description="FZ" evidence="6">
    <location>
        <begin position="27"/>
        <end position="147"/>
    </location>
</feature>
<keyword evidence="2 3" id="KW-1015">Disulfide bond</keyword>
<dbReference type="GO" id="GO:0035567">
    <property type="term" value="P:non-canonical Wnt signaling pathway"/>
    <property type="evidence" value="ECO:0007669"/>
    <property type="project" value="TreeGrafter"/>
</dbReference>
<dbReference type="SMART" id="SM00063">
    <property type="entry name" value="FRI"/>
    <property type="match status" value="1"/>
</dbReference>
<comment type="caution">
    <text evidence="7">The sequence shown here is derived from an EMBL/GenBank/DDBJ whole genome shotgun (WGS) entry which is preliminary data.</text>
</comment>
<comment type="caution">
    <text evidence="3">Lacks conserved residue(s) required for the propagation of feature annotation.</text>
</comment>
<dbReference type="GO" id="GO:0017147">
    <property type="term" value="F:Wnt-protein binding"/>
    <property type="evidence" value="ECO:0007669"/>
    <property type="project" value="TreeGrafter"/>
</dbReference>